<protein>
    <submittedName>
        <fullName evidence="1">Uncharacterized protein</fullName>
    </submittedName>
</protein>
<evidence type="ECO:0000313" key="2">
    <source>
        <dbReference type="Proteomes" id="UP000004310"/>
    </source>
</evidence>
<evidence type="ECO:0000313" key="1">
    <source>
        <dbReference type="EMBL" id="EAU40838.1"/>
    </source>
</evidence>
<dbReference type="HOGENOM" id="CLU_129708_0_0_5"/>
<dbReference type="STRING" id="217511.GCA_001463845_01919"/>
<keyword evidence="2" id="KW-1185">Reference proteome</keyword>
<accession>Q0G101</accession>
<dbReference type="eggNOG" id="ENOG5032UF1">
    <property type="taxonomic scope" value="Bacteria"/>
</dbReference>
<proteinExistence type="predicted"/>
<comment type="caution">
    <text evidence="1">The sequence shown here is derived from an EMBL/GenBank/DDBJ whole genome shotgun (WGS) entry which is preliminary data.</text>
</comment>
<organism evidence="1 2">
    <name type="scientific">Fulvimarina pelagi HTCC2506</name>
    <dbReference type="NCBI Taxonomy" id="314231"/>
    <lineage>
        <taxon>Bacteria</taxon>
        <taxon>Pseudomonadati</taxon>
        <taxon>Pseudomonadota</taxon>
        <taxon>Alphaproteobacteria</taxon>
        <taxon>Hyphomicrobiales</taxon>
        <taxon>Aurantimonadaceae</taxon>
        <taxon>Fulvimarina</taxon>
    </lineage>
</organism>
<sequence length="157" mass="17168">MTPFARREPSATMLDVKKRASLTREKLLADAIREFVAELRLVDVADYVAYLRFEKYANIEDIVSSSAELTLKPGVLRFANSGDVAVSWGTKPIVALALEFQHDGVTAHFRLELSASTAAVDITYVDLSGPSGGEASDTERFQRALSDARLMKTGDEA</sequence>
<dbReference type="Proteomes" id="UP000004310">
    <property type="component" value="Unassembled WGS sequence"/>
</dbReference>
<reference evidence="1 2" key="1">
    <citation type="journal article" date="2010" name="J. Bacteriol.">
        <title>Genome sequence of Fulvimarina pelagi HTCC2506T, a Mn(II)-oxidizing alphaproteobacterium possessing an aerobic anoxygenic photosynthetic gene cluster and Xanthorhodopsin.</title>
        <authorList>
            <person name="Kang I."/>
            <person name="Oh H.M."/>
            <person name="Lim S.I."/>
            <person name="Ferriera S."/>
            <person name="Giovannoni S.J."/>
            <person name="Cho J.C."/>
        </authorList>
    </citation>
    <scope>NUCLEOTIDE SEQUENCE [LARGE SCALE GENOMIC DNA]</scope>
    <source>
        <strain evidence="1 2">HTCC2506</strain>
    </source>
</reference>
<dbReference type="AlphaFoldDB" id="Q0G101"/>
<dbReference type="EMBL" id="AATP01000005">
    <property type="protein sequence ID" value="EAU40838.1"/>
    <property type="molecule type" value="Genomic_DNA"/>
</dbReference>
<gene>
    <name evidence="1" type="ORF">FP2506_18159</name>
</gene>
<name>Q0G101_9HYPH</name>